<sequence>MLILVLLVITALGFDFTNGFHDTGNAMATSIATGALKPKVAVGLSAILNLVGAFLSVQVAATITKDVLKIQQTKGPNAGDLISGLDGQKALVIIFAGLIGGILWNLFTWLFGLPSSSSHALFGGLIGSGIAAIGTSGVNWDGIVNKVVLPALLAPVIAIAVAALGTWLVYRITSAIAESKKESGFRAGQIATASLVSLAHGTGDAQKTMGVIALALIATGHLSAGSVSEGLPIWIVFSCALAIALGTYIGGWRVIRTLGKGLVEIKAPQGMAAEASSAAIILTSSAAGMALSTTHVATGSILGSGVGKPGASVRWGVAGRMVVAWVTTLPLAGLVGAATYGIANVIGGAAGAIVIFVILAVLSGFMYWRAQQQKVDSSNVNAEWDETSNSVIPAEVADDKIPAGAGSR</sequence>
<comment type="caution">
    <text evidence="7">The sequence shown here is derived from an EMBL/GenBank/DDBJ whole genome shotgun (WGS) entry which is preliminary data.</text>
</comment>
<feature type="transmembrane region" description="Helical" evidence="6">
    <location>
        <begin position="349"/>
        <end position="368"/>
    </location>
</feature>
<feature type="transmembrane region" description="Helical" evidence="6">
    <location>
        <begin position="147"/>
        <end position="170"/>
    </location>
</feature>
<feature type="transmembrane region" description="Helical" evidence="6">
    <location>
        <begin position="322"/>
        <end position="343"/>
    </location>
</feature>
<evidence type="ECO:0000313" key="8">
    <source>
        <dbReference type="Proteomes" id="UP001205740"/>
    </source>
</evidence>
<protein>
    <recommendedName>
        <fullName evidence="6">Phosphate transporter</fullName>
    </recommendedName>
</protein>
<accession>A0ABT1H3S0</accession>
<comment type="subcellular location">
    <subcellularLocation>
        <location evidence="1 6">Membrane</location>
        <topology evidence="1 6">Multi-pass membrane protein</topology>
    </subcellularLocation>
</comment>
<dbReference type="Pfam" id="PF01384">
    <property type="entry name" value="PHO4"/>
    <property type="match status" value="1"/>
</dbReference>
<dbReference type="PANTHER" id="PTHR11101:SF54">
    <property type="entry name" value="LOW-AFFINITY INORGANIC PHOSPHATE TRANSPORTER-RELATED"/>
    <property type="match status" value="1"/>
</dbReference>
<organism evidence="7 8">
    <name type="scientific">Williamsia serinedens</name>
    <dbReference type="NCBI Taxonomy" id="391736"/>
    <lineage>
        <taxon>Bacteria</taxon>
        <taxon>Bacillati</taxon>
        <taxon>Actinomycetota</taxon>
        <taxon>Actinomycetes</taxon>
        <taxon>Mycobacteriales</taxon>
        <taxon>Nocardiaceae</taxon>
        <taxon>Williamsia</taxon>
    </lineage>
</organism>
<evidence type="ECO:0000256" key="5">
    <source>
        <dbReference type="ARBA" id="ARBA00023136"/>
    </source>
</evidence>
<keyword evidence="8" id="KW-1185">Reference proteome</keyword>
<evidence type="ECO:0000256" key="4">
    <source>
        <dbReference type="ARBA" id="ARBA00022989"/>
    </source>
</evidence>
<dbReference type="Proteomes" id="UP001205740">
    <property type="component" value="Unassembled WGS sequence"/>
</dbReference>
<feature type="transmembrane region" description="Helical" evidence="6">
    <location>
        <begin position="231"/>
        <end position="250"/>
    </location>
</feature>
<keyword evidence="2 6" id="KW-0813">Transport</keyword>
<feature type="transmembrane region" description="Helical" evidence="6">
    <location>
        <begin position="40"/>
        <end position="64"/>
    </location>
</feature>
<feature type="transmembrane region" description="Helical" evidence="6">
    <location>
        <begin position="118"/>
        <end position="140"/>
    </location>
</feature>
<gene>
    <name evidence="7" type="ORF">LX12_003081</name>
</gene>
<dbReference type="PANTHER" id="PTHR11101">
    <property type="entry name" value="PHOSPHATE TRANSPORTER"/>
    <property type="match status" value="1"/>
</dbReference>
<feature type="transmembrane region" description="Helical" evidence="6">
    <location>
        <begin position="90"/>
        <end position="112"/>
    </location>
</feature>
<dbReference type="EMBL" id="JAMTCG010000005">
    <property type="protein sequence ID" value="MCP2161882.1"/>
    <property type="molecule type" value="Genomic_DNA"/>
</dbReference>
<name>A0ABT1H3S0_9NOCA</name>
<evidence type="ECO:0000256" key="2">
    <source>
        <dbReference type="ARBA" id="ARBA00022448"/>
    </source>
</evidence>
<evidence type="ECO:0000313" key="7">
    <source>
        <dbReference type="EMBL" id="MCP2161882.1"/>
    </source>
</evidence>
<reference evidence="7 8" key="1">
    <citation type="submission" date="2022-06" db="EMBL/GenBank/DDBJ databases">
        <title>Genomic Encyclopedia of Archaeal and Bacterial Type Strains, Phase II (KMG-II): from individual species to whole genera.</title>
        <authorList>
            <person name="Goeker M."/>
        </authorList>
    </citation>
    <scope>NUCLEOTIDE SEQUENCE [LARGE SCALE GENOMIC DNA]</scope>
    <source>
        <strain evidence="7 8">DSM 45037</strain>
    </source>
</reference>
<evidence type="ECO:0000256" key="6">
    <source>
        <dbReference type="RuleBase" id="RU363058"/>
    </source>
</evidence>
<keyword evidence="3 6" id="KW-0812">Transmembrane</keyword>
<keyword evidence="6" id="KW-0592">Phosphate transport</keyword>
<proteinExistence type="inferred from homology"/>
<comment type="similarity">
    <text evidence="6">Belongs to the inorganic phosphate transporter (PiT) (TC 2.A.20) family.</text>
</comment>
<keyword evidence="5 6" id="KW-0472">Membrane</keyword>
<evidence type="ECO:0000256" key="1">
    <source>
        <dbReference type="ARBA" id="ARBA00004141"/>
    </source>
</evidence>
<evidence type="ECO:0000256" key="3">
    <source>
        <dbReference type="ARBA" id="ARBA00022692"/>
    </source>
</evidence>
<keyword evidence="4 6" id="KW-1133">Transmembrane helix</keyword>
<dbReference type="InterPro" id="IPR001204">
    <property type="entry name" value="Phos_transporter"/>
</dbReference>